<proteinExistence type="predicted"/>
<dbReference type="Proteomes" id="UP000298030">
    <property type="component" value="Unassembled WGS sequence"/>
</dbReference>
<protein>
    <submittedName>
        <fullName evidence="2">Uncharacterized protein</fullName>
    </submittedName>
</protein>
<feature type="region of interest" description="Disordered" evidence="1">
    <location>
        <begin position="390"/>
        <end position="421"/>
    </location>
</feature>
<dbReference type="EMBL" id="QPFP01000046">
    <property type="protein sequence ID" value="TEB26760.1"/>
    <property type="molecule type" value="Genomic_DNA"/>
</dbReference>
<name>A0A4Y7SY39_COPMI</name>
<dbReference type="OrthoDB" id="3071638at2759"/>
<evidence type="ECO:0000313" key="3">
    <source>
        <dbReference type="Proteomes" id="UP000298030"/>
    </source>
</evidence>
<feature type="compositionally biased region" description="Polar residues" evidence="1">
    <location>
        <begin position="409"/>
        <end position="421"/>
    </location>
</feature>
<gene>
    <name evidence="2" type="ORF">FA13DRAFT_1776809</name>
</gene>
<sequence length="467" mass="51879">MESLLDPDPDSSKPPPDYLRPPGPSGSGLQQGRNTDLKRAAPDEEDQGSRKKQCVGAQAEVAEGSNAKGKAKAKDENKETMEFSSVKALQMERLGVEGKYLGEFGEAARKMLADLLVKRQREPGAPAACKEMEESMIKRSWEAVGDRLVDDYQQYLRSSNQDTEDFARSLLFLYLKEICKLPNRRMQLHPEHWLSLSKTSKASAKLIETMPDLSDRDLLYNPMKLRNGSYELTVTGRIDWAVYVLPAKKMDMFDSGLTGGNFLDRVVVNLAIPKNDAIRMLLIEAKRTTSAIHNDIPQVLAQVHVSLLKTGREYMPWCLSSGREWYFGVCRLTGSLKKASSPPLSHVYFSTSSLWLRKGRQSALQRQSESKANAITRKASGTKEGIPLNCQRGGRNGEAAAPKAGRSCATDSHTQGLSASGTHTEKNLLKRRMELVWNFLIIWAFADPKALYQLAQSIEGARTSPAT</sequence>
<evidence type="ECO:0000313" key="2">
    <source>
        <dbReference type="EMBL" id="TEB26760.1"/>
    </source>
</evidence>
<comment type="caution">
    <text evidence="2">The sequence shown here is derived from an EMBL/GenBank/DDBJ whole genome shotgun (WGS) entry which is preliminary data.</text>
</comment>
<evidence type="ECO:0000256" key="1">
    <source>
        <dbReference type="SAM" id="MobiDB-lite"/>
    </source>
</evidence>
<feature type="region of interest" description="Disordered" evidence="1">
    <location>
        <begin position="1"/>
        <end position="79"/>
    </location>
</feature>
<organism evidence="2 3">
    <name type="scientific">Coprinellus micaceus</name>
    <name type="common">Glistening ink-cap mushroom</name>
    <name type="synonym">Coprinus micaceus</name>
    <dbReference type="NCBI Taxonomy" id="71717"/>
    <lineage>
        <taxon>Eukaryota</taxon>
        <taxon>Fungi</taxon>
        <taxon>Dikarya</taxon>
        <taxon>Basidiomycota</taxon>
        <taxon>Agaricomycotina</taxon>
        <taxon>Agaricomycetes</taxon>
        <taxon>Agaricomycetidae</taxon>
        <taxon>Agaricales</taxon>
        <taxon>Agaricineae</taxon>
        <taxon>Psathyrellaceae</taxon>
        <taxon>Coprinellus</taxon>
    </lineage>
</organism>
<reference evidence="2 3" key="1">
    <citation type="journal article" date="2019" name="Nat. Ecol. Evol.">
        <title>Megaphylogeny resolves global patterns of mushroom evolution.</title>
        <authorList>
            <person name="Varga T."/>
            <person name="Krizsan K."/>
            <person name="Foldi C."/>
            <person name="Dima B."/>
            <person name="Sanchez-Garcia M."/>
            <person name="Sanchez-Ramirez S."/>
            <person name="Szollosi G.J."/>
            <person name="Szarkandi J.G."/>
            <person name="Papp V."/>
            <person name="Albert L."/>
            <person name="Andreopoulos W."/>
            <person name="Angelini C."/>
            <person name="Antonin V."/>
            <person name="Barry K.W."/>
            <person name="Bougher N.L."/>
            <person name="Buchanan P."/>
            <person name="Buyck B."/>
            <person name="Bense V."/>
            <person name="Catcheside P."/>
            <person name="Chovatia M."/>
            <person name="Cooper J."/>
            <person name="Damon W."/>
            <person name="Desjardin D."/>
            <person name="Finy P."/>
            <person name="Geml J."/>
            <person name="Haridas S."/>
            <person name="Hughes K."/>
            <person name="Justo A."/>
            <person name="Karasinski D."/>
            <person name="Kautmanova I."/>
            <person name="Kiss B."/>
            <person name="Kocsube S."/>
            <person name="Kotiranta H."/>
            <person name="LaButti K.M."/>
            <person name="Lechner B.E."/>
            <person name="Liimatainen K."/>
            <person name="Lipzen A."/>
            <person name="Lukacs Z."/>
            <person name="Mihaltcheva S."/>
            <person name="Morgado L.N."/>
            <person name="Niskanen T."/>
            <person name="Noordeloos M.E."/>
            <person name="Ohm R.A."/>
            <person name="Ortiz-Santana B."/>
            <person name="Ovrebo C."/>
            <person name="Racz N."/>
            <person name="Riley R."/>
            <person name="Savchenko A."/>
            <person name="Shiryaev A."/>
            <person name="Soop K."/>
            <person name="Spirin V."/>
            <person name="Szebenyi C."/>
            <person name="Tomsovsky M."/>
            <person name="Tulloss R.E."/>
            <person name="Uehling J."/>
            <person name="Grigoriev I.V."/>
            <person name="Vagvolgyi C."/>
            <person name="Papp T."/>
            <person name="Martin F.M."/>
            <person name="Miettinen O."/>
            <person name="Hibbett D.S."/>
            <person name="Nagy L.G."/>
        </authorList>
    </citation>
    <scope>NUCLEOTIDE SEQUENCE [LARGE SCALE GENOMIC DNA]</scope>
    <source>
        <strain evidence="2 3">FP101781</strain>
    </source>
</reference>
<keyword evidence="3" id="KW-1185">Reference proteome</keyword>
<accession>A0A4Y7SY39</accession>
<dbReference type="AlphaFoldDB" id="A0A4Y7SY39"/>
<feature type="compositionally biased region" description="Pro residues" evidence="1">
    <location>
        <begin position="12"/>
        <end position="24"/>
    </location>
</feature>